<reference evidence="2 3" key="1">
    <citation type="journal article" date="2024" name="IMA Fungus">
        <title>Apiospora arundinis, a panoply of carbohydrate-active enzymes and secondary metabolites.</title>
        <authorList>
            <person name="Sorensen T."/>
            <person name="Petersen C."/>
            <person name="Muurmann A.T."/>
            <person name="Christiansen J.V."/>
            <person name="Brundto M.L."/>
            <person name="Overgaard C.K."/>
            <person name="Boysen A.T."/>
            <person name="Wollenberg R.D."/>
            <person name="Larsen T.O."/>
            <person name="Sorensen J.L."/>
            <person name="Nielsen K.L."/>
            <person name="Sondergaard T.E."/>
        </authorList>
    </citation>
    <scope>NUCLEOTIDE SEQUENCE [LARGE SCALE GENOMIC DNA]</scope>
    <source>
        <strain evidence="2 3">AAU 773</strain>
    </source>
</reference>
<accession>A0ABR2HTU2</accession>
<name>A0ABR2HTU2_9PEZI</name>
<keyword evidence="1" id="KW-0732">Signal</keyword>
<gene>
    <name evidence="2" type="ORF">PGQ11_014753</name>
</gene>
<evidence type="ECO:0000313" key="3">
    <source>
        <dbReference type="Proteomes" id="UP001390339"/>
    </source>
</evidence>
<evidence type="ECO:0000313" key="2">
    <source>
        <dbReference type="EMBL" id="KAK8852274.1"/>
    </source>
</evidence>
<organism evidence="2 3">
    <name type="scientific">Apiospora arundinis</name>
    <dbReference type="NCBI Taxonomy" id="335852"/>
    <lineage>
        <taxon>Eukaryota</taxon>
        <taxon>Fungi</taxon>
        <taxon>Dikarya</taxon>
        <taxon>Ascomycota</taxon>
        <taxon>Pezizomycotina</taxon>
        <taxon>Sordariomycetes</taxon>
        <taxon>Xylariomycetidae</taxon>
        <taxon>Amphisphaeriales</taxon>
        <taxon>Apiosporaceae</taxon>
        <taxon>Apiospora</taxon>
    </lineage>
</organism>
<dbReference type="Proteomes" id="UP001390339">
    <property type="component" value="Unassembled WGS sequence"/>
</dbReference>
<feature type="signal peptide" evidence="1">
    <location>
        <begin position="1"/>
        <end position="19"/>
    </location>
</feature>
<sequence>MASALVIFLRMELMDLLQGESIESVALMATDLICDRCRSRPPRAAAREGLCQCRATVTNLVKKIRAGASEEDVTLVGELEANPHGELKGREDV</sequence>
<proteinExistence type="predicted"/>
<protein>
    <submittedName>
        <fullName evidence="2">Uncharacterized protein</fullName>
    </submittedName>
</protein>
<keyword evidence="3" id="KW-1185">Reference proteome</keyword>
<dbReference type="EMBL" id="JAPCWZ010000009">
    <property type="protein sequence ID" value="KAK8852274.1"/>
    <property type="molecule type" value="Genomic_DNA"/>
</dbReference>
<evidence type="ECO:0000256" key="1">
    <source>
        <dbReference type="SAM" id="SignalP"/>
    </source>
</evidence>
<comment type="caution">
    <text evidence="2">The sequence shown here is derived from an EMBL/GenBank/DDBJ whole genome shotgun (WGS) entry which is preliminary data.</text>
</comment>
<feature type="chain" id="PRO_5045283002" evidence="1">
    <location>
        <begin position="20"/>
        <end position="93"/>
    </location>
</feature>